<reference evidence="2 3" key="1">
    <citation type="submission" date="2024-04" db="EMBL/GenBank/DDBJ databases">
        <title>Novel species of the genus Ideonella isolated from streams.</title>
        <authorList>
            <person name="Lu H."/>
        </authorList>
    </citation>
    <scope>NUCLEOTIDE SEQUENCE [LARGE SCALE GENOMIC DNA]</scope>
    <source>
        <strain evidence="2 3">BYS139W</strain>
    </source>
</reference>
<organism evidence="2 3">
    <name type="scientific">Pseudaquabacterium rugosum</name>
    <dbReference type="NCBI Taxonomy" id="2984194"/>
    <lineage>
        <taxon>Bacteria</taxon>
        <taxon>Pseudomonadati</taxon>
        <taxon>Pseudomonadota</taxon>
        <taxon>Betaproteobacteria</taxon>
        <taxon>Burkholderiales</taxon>
        <taxon>Sphaerotilaceae</taxon>
        <taxon>Pseudaquabacterium</taxon>
    </lineage>
</organism>
<dbReference type="RefSeq" id="WP_341372974.1">
    <property type="nucleotide sequence ID" value="NZ_JBBUTF010000003.1"/>
</dbReference>
<protein>
    <submittedName>
        <fullName evidence="2">Formylmethanofuran dehydrogenase</fullName>
    </submittedName>
</protein>
<comment type="caution">
    <text evidence="2">The sequence shown here is derived from an EMBL/GenBank/DDBJ whole genome shotgun (WGS) entry which is preliminary data.</text>
</comment>
<dbReference type="Proteomes" id="UP001368500">
    <property type="component" value="Unassembled WGS sequence"/>
</dbReference>
<sequence length="510" mass="51616">MAPTSAPPARPPAGSALRPPDRPHDPLDWTCPFCPLLCDGLPRPHVQRSADGAATPGTSAGTSIATWAGIDCTRATAALALQPVDVDHVSANPLVDGCAVGLESALDQAAALLRSARQPLAAGLATDVAGARAMYRLQAACGAISDVAGGASVMAALRALQDRGGFSTTLAELRSRADCVLVLGRPPVDSAPRLFVRPAGALEAPDALAPDAEAPDAAVLDAVTPDGDTSQDDPPIAPLPPHRGALLACASGDAACCTALPGAPCLDEVEPGGDLPTLLAELTVWVGGRRPAVVRPALQALAERLRAARYAVLVLESKPWGEAAGLVVEAANRLVAALNVRGRAALLSLGGGDGAATVNQVQTWLSGLPVRSRAGADGLAHEPLAWDTGRLLAPPDGGPAAVDALLWVSSFGVQPALPALPDDLPLIALQVPGAPVPDPATRRAPTIVIPVASPGIGQGGHLVRTDGSVMLPLQALRADGLPTVAAVADALLARLRPQWLPSATTEVRHG</sequence>
<gene>
    <name evidence="2" type="ORF">AACH11_04375</name>
</gene>
<proteinExistence type="predicted"/>
<evidence type="ECO:0000256" key="1">
    <source>
        <dbReference type="SAM" id="MobiDB-lite"/>
    </source>
</evidence>
<feature type="region of interest" description="Disordered" evidence="1">
    <location>
        <begin position="1"/>
        <end position="22"/>
    </location>
</feature>
<feature type="compositionally biased region" description="Pro residues" evidence="1">
    <location>
        <begin position="1"/>
        <end position="11"/>
    </location>
</feature>
<evidence type="ECO:0000313" key="2">
    <source>
        <dbReference type="EMBL" id="MEK8025196.1"/>
    </source>
</evidence>
<keyword evidence="3" id="KW-1185">Reference proteome</keyword>
<accession>A0ABU9B5R7</accession>
<dbReference type="EMBL" id="JBBUTF010000003">
    <property type="protein sequence ID" value="MEK8025196.1"/>
    <property type="molecule type" value="Genomic_DNA"/>
</dbReference>
<evidence type="ECO:0000313" key="3">
    <source>
        <dbReference type="Proteomes" id="UP001368500"/>
    </source>
</evidence>
<name>A0ABU9B5R7_9BURK</name>